<dbReference type="InterPro" id="IPR018028">
    <property type="entry name" value="Catalase"/>
</dbReference>
<proteinExistence type="inferred from homology"/>
<evidence type="ECO:0000256" key="8">
    <source>
        <dbReference type="ARBA" id="ARBA00023004"/>
    </source>
</evidence>
<dbReference type="SMART" id="SM01060">
    <property type="entry name" value="Catalase"/>
    <property type="match status" value="1"/>
</dbReference>
<evidence type="ECO:0000256" key="4">
    <source>
        <dbReference type="ARBA" id="ARBA00022589"/>
    </source>
</evidence>
<comment type="similarity">
    <text evidence="2">Belongs to the catalase family.</text>
</comment>
<dbReference type="Gene3D" id="2.40.180.10">
    <property type="entry name" value="Catalase core domain"/>
    <property type="match status" value="1"/>
</dbReference>
<dbReference type="Pfam" id="PF06628">
    <property type="entry name" value="Catalase-rel"/>
    <property type="match status" value="1"/>
</dbReference>
<keyword evidence="8" id="KW-0408">Iron</keyword>
<evidence type="ECO:0000256" key="7">
    <source>
        <dbReference type="ARBA" id="ARBA00023002"/>
    </source>
</evidence>
<dbReference type="PIRSF" id="PIRSF038928">
    <property type="entry name" value="Catalase_clade1-3"/>
    <property type="match status" value="1"/>
</dbReference>
<keyword evidence="4" id="KW-0017">Alkaloid metabolism</keyword>
<dbReference type="Pfam" id="PF00199">
    <property type="entry name" value="Catalase"/>
    <property type="match status" value="1"/>
</dbReference>
<feature type="domain" description="Catalase core" evidence="11">
    <location>
        <begin position="15"/>
        <end position="400"/>
    </location>
</feature>
<keyword evidence="9" id="KW-0376">Hydrogen peroxide</keyword>
<comment type="caution">
    <text evidence="12">The sequence shown here is derived from an EMBL/GenBank/DDBJ whole genome shotgun (WGS) entry which is preliminary data.</text>
</comment>
<dbReference type="InterPro" id="IPR024711">
    <property type="entry name" value="Catalase_clade1/3"/>
</dbReference>
<keyword evidence="7" id="KW-0560">Oxidoreductase</keyword>
<keyword evidence="13" id="KW-1185">Reference proteome</keyword>
<evidence type="ECO:0000313" key="13">
    <source>
        <dbReference type="Proteomes" id="UP001430848"/>
    </source>
</evidence>
<sequence>MTFTDINNRSIGEARSGNSSPLRNPNSSQRVGNQLRGTLLLQDLNLIELIQSLDRERIPERVVHARGCGAGGYFEVTRDMTDVSSADFLSRVGKRTPLLARFSTTAGEKGSPETVRDVRGSAFKLYTDQGNLDWVFLSQPVFSIRDPAKFASFVHATKKNPRSGLPDHSMFWDYFNNNPEAIHFLMFLFSDRATPDGFQYADIFSVNTYRFTKADGESQYLKLHIKSNQGNQYLTSSEAKKRAGEDPDYMTRSLHNGIEAGSFPSWDVYGQFISPDVVESYPINIFDPTKTLPSTDFPYRPFGRIVLNENVGDNFAEVEQAAFSPANIVPGWALTSDPILQIRAFAYQDTQRYRLGPNFYQLPVNRPKNSFNPLHRDGAGNYKGLGNTPSYYPSTFQDYENAPQYAPTKEENWCGPVVDYERKLTEDDFAQPRDFWVRILPKDAGQQENLVENIAEHLAQALPEIRKKTYALFRRVHQDLGRQVRIATEKRAEKIEMSKFDDQLRSLKLDFQPRNARTALDKNEDLPCSLDPPAPNAGLFSGSHVFRS</sequence>
<evidence type="ECO:0000313" key="12">
    <source>
        <dbReference type="EMBL" id="KAK7725017.1"/>
    </source>
</evidence>
<dbReference type="InterPro" id="IPR010582">
    <property type="entry name" value="Catalase_immune_responsive"/>
</dbReference>
<keyword evidence="6" id="KW-0479">Metal-binding</keyword>
<dbReference type="Proteomes" id="UP001430848">
    <property type="component" value="Unassembled WGS sequence"/>
</dbReference>
<dbReference type="InterPro" id="IPR020835">
    <property type="entry name" value="Catalase_sf"/>
</dbReference>
<dbReference type="PROSITE" id="PS00437">
    <property type="entry name" value="CATALASE_1"/>
    <property type="match status" value="1"/>
</dbReference>
<evidence type="ECO:0000256" key="1">
    <source>
        <dbReference type="ARBA" id="ARBA00004913"/>
    </source>
</evidence>
<organism evidence="12 13">
    <name type="scientific">Diaporthe eres</name>
    <name type="common">Phomopsis oblonga</name>
    <dbReference type="NCBI Taxonomy" id="83184"/>
    <lineage>
        <taxon>Eukaryota</taxon>
        <taxon>Fungi</taxon>
        <taxon>Dikarya</taxon>
        <taxon>Ascomycota</taxon>
        <taxon>Pezizomycotina</taxon>
        <taxon>Sordariomycetes</taxon>
        <taxon>Sordariomycetidae</taxon>
        <taxon>Diaporthales</taxon>
        <taxon>Diaporthaceae</taxon>
        <taxon>Diaporthe</taxon>
        <taxon>Diaporthe eres species complex</taxon>
    </lineage>
</organism>
<reference evidence="12 13" key="1">
    <citation type="submission" date="2024-02" db="EMBL/GenBank/DDBJ databases">
        <title>De novo assembly and annotation of 12 fungi associated with fruit tree decline syndrome in Ontario, Canada.</title>
        <authorList>
            <person name="Sulman M."/>
            <person name="Ellouze W."/>
            <person name="Ilyukhin E."/>
        </authorList>
    </citation>
    <scope>NUCLEOTIDE SEQUENCE [LARGE SCALE GENOMIC DNA]</scope>
    <source>
        <strain evidence="12 13">M169</strain>
    </source>
</reference>
<evidence type="ECO:0000256" key="10">
    <source>
        <dbReference type="SAM" id="MobiDB-lite"/>
    </source>
</evidence>
<evidence type="ECO:0000259" key="11">
    <source>
        <dbReference type="SMART" id="SM01060"/>
    </source>
</evidence>
<dbReference type="SUPFAM" id="SSF56634">
    <property type="entry name" value="Heme-dependent catalase-like"/>
    <property type="match status" value="1"/>
</dbReference>
<evidence type="ECO:0000256" key="3">
    <source>
        <dbReference type="ARBA" id="ARBA00022559"/>
    </source>
</evidence>
<dbReference type="PANTHER" id="PTHR11465">
    <property type="entry name" value="CATALASE"/>
    <property type="match status" value="1"/>
</dbReference>
<comment type="pathway">
    <text evidence="1">Alkaloid biosynthesis.</text>
</comment>
<evidence type="ECO:0000256" key="6">
    <source>
        <dbReference type="ARBA" id="ARBA00022723"/>
    </source>
</evidence>
<dbReference type="EMBL" id="JAKNSF020000053">
    <property type="protein sequence ID" value="KAK7725017.1"/>
    <property type="molecule type" value="Genomic_DNA"/>
</dbReference>
<dbReference type="PRINTS" id="PR00067">
    <property type="entry name" value="CATALASE"/>
</dbReference>
<keyword evidence="5" id="KW-0349">Heme</keyword>
<evidence type="ECO:0000256" key="5">
    <source>
        <dbReference type="ARBA" id="ARBA00022617"/>
    </source>
</evidence>
<dbReference type="PANTHER" id="PTHR11465:SF9">
    <property type="entry name" value="CATALASE"/>
    <property type="match status" value="1"/>
</dbReference>
<dbReference type="InterPro" id="IPR011614">
    <property type="entry name" value="Catalase_core"/>
</dbReference>
<protein>
    <submittedName>
        <fullName evidence="12">Catalase A</fullName>
    </submittedName>
</protein>
<keyword evidence="3" id="KW-0575">Peroxidase</keyword>
<name>A0ABR1P2S4_DIAER</name>
<dbReference type="InterPro" id="IPR002226">
    <property type="entry name" value="Catalase_haem_BS"/>
</dbReference>
<accession>A0ABR1P2S4</accession>
<gene>
    <name evidence="12" type="primary">CAT1_2</name>
    <name evidence="12" type="ORF">SLS63_008419</name>
</gene>
<dbReference type="PROSITE" id="PS51402">
    <property type="entry name" value="CATALASE_3"/>
    <property type="match status" value="1"/>
</dbReference>
<evidence type="ECO:0000256" key="2">
    <source>
        <dbReference type="ARBA" id="ARBA00005329"/>
    </source>
</evidence>
<evidence type="ECO:0000256" key="9">
    <source>
        <dbReference type="ARBA" id="ARBA00023324"/>
    </source>
</evidence>
<feature type="region of interest" description="Disordered" evidence="10">
    <location>
        <begin position="1"/>
        <end position="31"/>
    </location>
</feature>